<feature type="domain" description="Polysaccharide chain length determinant N-terminal" evidence="12">
    <location>
        <begin position="5"/>
        <end position="96"/>
    </location>
</feature>
<gene>
    <name evidence="14" type="ORF">FNW02_33215</name>
</gene>
<dbReference type="PANTHER" id="PTHR32309:SF13">
    <property type="entry name" value="FERRIC ENTEROBACTIN TRANSPORT PROTEIN FEPE"/>
    <property type="match status" value="1"/>
</dbReference>
<evidence type="ECO:0000256" key="1">
    <source>
        <dbReference type="ARBA" id="ARBA00004651"/>
    </source>
</evidence>
<comment type="caution">
    <text evidence="14">The sequence shown here is derived from an EMBL/GenBank/DDBJ whole genome shotgun (WGS) entry which is preliminary data.</text>
</comment>
<feature type="coiled-coil region" evidence="9">
    <location>
        <begin position="333"/>
        <end position="367"/>
    </location>
</feature>
<keyword evidence="5" id="KW-0547">Nucleotide-binding</keyword>
<evidence type="ECO:0000256" key="3">
    <source>
        <dbReference type="ARBA" id="ARBA00022475"/>
    </source>
</evidence>
<comment type="subcellular location">
    <subcellularLocation>
        <location evidence="1">Cell membrane</location>
        <topology evidence="1">Multi-pass membrane protein</topology>
    </subcellularLocation>
</comment>
<dbReference type="Gene3D" id="3.40.50.300">
    <property type="entry name" value="P-loop containing nucleotide triphosphate hydrolases"/>
    <property type="match status" value="1"/>
</dbReference>
<keyword evidence="6" id="KW-0067">ATP-binding</keyword>
<dbReference type="GO" id="GO:0004713">
    <property type="term" value="F:protein tyrosine kinase activity"/>
    <property type="evidence" value="ECO:0007669"/>
    <property type="project" value="TreeGrafter"/>
</dbReference>
<evidence type="ECO:0000313" key="14">
    <source>
        <dbReference type="EMBL" id="MBD6620510.1"/>
    </source>
</evidence>
<dbReference type="InterPro" id="IPR003856">
    <property type="entry name" value="LPS_length_determ_N"/>
</dbReference>
<dbReference type="EMBL" id="VJXY01000069">
    <property type="protein sequence ID" value="MBD6620510.1"/>
    <property type="molecule type" value="Genomic_DNA"/>
</dbReference>
<keyword evidence="8 10" id="KW-0472">Membrane</keyword>
<evidence type="ECO:0000313" key="15">
    <source>
        <dbReference type="Proteomes" id="UP001165986"/>
    </source>
</evidence>
<feature type="domain" description="Tyrosine-protein kinase G-rich" evidence="13">
    <location>
        <begin position="368"/>
        <end position="442"/>
    </location>
</feature>
<evidence type="ECO:0000259" key="13">
    <source>
        <dbReference type="Pfam" id="PF13807"/>
    </source>
</evidence>
<dbReference type="GO" id="GO:0005886">
    <property type="term" value="C:plasma membrane"/>
    <property type="evidence" value="ECO:0007669"/>
    <property type="project" value="UniProtKB-SubCell"/>
</dbReference>
<keyword evidence="3" id="KW-1003">Cell membrane</keyword>
<feature type="domain" description="CobQ/CobB/MinD/ParA nucleotide binding" evidence="11">
    <location>
        <begin position="506"/>
        <end position="684"/>
    </location>
</feature>
<dbReference type="Pfam" id="PF01656">
    <property type="entry name" value="CbiA"/>
    <property type="match status" value="1"/>
</dbReference>
<dbReference type="Pfam" id="PF13807">
    <property type="entry name" value="GNVR"/>
    <property type="match status" value="1"/>
</dbReference>
<dbReference type="AlphaFoldDB" id="A0AA40T4G4"/>
<evidence type="ECO:0000256" key="10">
    <source>
        <dbReference type="SAM" id="Phobius"/>
    </source>
</evidence>
<dbReference type="CDD" id="cd05387">
    <property type="entry name" value="BY-kinase"/>
    <property type="match status" value="1"/>
</dbReference>
<dbReference type="InterPro" id="IPR002586">
    <property type="entry name" value="CobQ/CobB/MinD/ParA_Nub-bd_dom"/>
</dbReference>
<dbReference type="InterPro" id="IPR050445">
    <property type="entry name" value="Bact_polysacc_biosynth/exp"/>
</dbReference>
<evidence type="ECO:0000259" key="11">
    <source>
        <dbReference type="Pfam" id="PF01656"/>
    </source>
</evidence>
<dbReference type="PANTHER" id="PTHR32309">
    <property type="entry name" value="TYROSINE-PROTEIN KINASE"/>
    <property type="match status" value="1"/>
</dbReference>
<reference evidence="14" key="1">
    <citation type="submission" date="2019-07" db="EMBL/GenBank/DDBJ databases">
        <title>Toxilogical consequences of a new and cryptic species of cyanobacteria (Komarekiella delphini-convector) recovered from the epidermis of a bottlenose dolphin and 1500 ft. in the air.</title>
        <authorList>
            <person name="Brown A.O."/>
            <person name="Dvorak P."/>
            <person name="Villanueva C.D."/>
            <person name="Foss A.J."/>
            <person name="Garvey A.D."/>
            <person name="Gibson Q.A."/>
            <person name="Johansen J.R."/>
            <person name="Casamatta D.A."/>
        </authorList>
    </citation>
    <scope>NUCLEOTIDE SEQUENCE</scope>
    <source>
        <strain evidence="14">SJRDD-AB1</strain>
    </source>
</reference>
<keyword evidence="4 10" id="KW-0812">Transmembrane</keyword>
<feature type="transmembrane region" description="Helical" evidence="10">
    <location>
        <begin position="15"/>
        <end position="36"/>
    </location>
</feature>
<evidence type="ECO:0000256" key="5">
    <source>
        <dbReference type="ARBA" id="ARBA00022741"/>
    </source>
</evidence>
<comment type="similarity">
    <text evidence="2">Belongs to the CpsC/CapA family.</text>
</comment>
<name>A0AA40T4G4_9NOST</name>
<protein>
    <submittedName>
        <fullName evidence="14">Lipopolysaccharide biosynthesis protein</fullName>
    </submittedName>
</protein>
<proteinExistence type="inferred from homology"/>
<dbReference type="InterPro" id="IPR027417">
    <property type="entry name" value="P-loop_NTPase"/>
</dbReference>
<dbReference type="InterPro" id="IPR032807">
    <property type="entry name" value="GNVR"/>
</dbReference>
<dbReference type="InterPro" id="IPR005702">
    <property type="entry name" value="Wzc-like_C"/>
</dbReference>
<organism evidence="14 15">
    <name type="scientific">Komarekiella delphini-convector SJRDD-AB1</name>
    <dbReference type="NCBI Taxonomy" id="2593771"/>
    <lineage>
        <taxon>Bacteria</taxon>
        <taxon>Bacillati</taxon>
        <taxon>Cyanobacteriota</taxon>
        <taxon>Cyanophyceae</taxon>
        <taxon>Nostocales</taxon>
        <taxon>Nostocaceae</taxon>
        <taxon>Komarekiella</taxon>
        <taxon>Komarekiella delphini-convector</taxon>
    </lineage>
</organism>
<evidence type="ECO:0000256" key="6">
    <source>
        <dbReference type="ARBA" id="ARBA00022840"/>
    </source>
</evidence>
<evidence type="ECO:0000256" key="8">
    <source>
        <dbReference type="ARBA" id="ARBA00023136"/>
    </source>
</evidence>
<dbReference type="Pfam" id="PF02706">
    <property type="entry name" value="Wzz"/>
    <property type="match status" value="1"/>
</dbReference>
<evidence type="ECO:0000256" key="7">
    <source>
        <dbReference type="ARBA" id="ARBA00022989"/>
    </source>
</evidence>
<evidence type="ECO:0000256" key="9">
    <source>
        <dbReference type="SAM" id="Coils"/>
    </source>
</evidence>
<evidence type="ECO:0000259" key="12">
    <source>
        <dbReference type="Pfam" id="PF02706"/>
    </source>
</evidence>
<keyword evidence="15" id="KW-1185">Reference proteome</keyword>
<evidence type="ECO:0000256" key="2">
    <source>
        <dbReference type="ARBA" id="ARBA00006683"/>
    </source>
</evidence>
<sequence length="686" mass="76014">MRLKVVKIFAILQRYWLPLVVLHSITLGGAFSIAMLSPRIWTASTQLILPDTTNNLDASLGILGQIKDQGVAFTNELNPLQVQTSIMTSDDVIRPVWLADPEKDKFRSLGIYKKLFKVKPVDQSTTIHLEVTGSLPELTIKRSERLLLSYQHRLNELRQGTSDTRQQFSQMQFQKAESDLRLAKDKLGQFKTSTGLVSDEQQTRNLIEAIKSLRTIQTEIGSQAKAAITRSQILSQRLGMTPQQAINSLRLSQNKEYQALRQKLLEVDTELAFKKGDFTEEHPSIQSLREKHYSLNAALNQQINLLLPNSEGIDTSFGGNNFQEPTMNLIVDLIQADSDSQGLEQQAKQIQDQVQNLNTELSSISTKQGELLDLQRQYEIAEGIYKGIVAQLEQAKISAFSSYPNVQILDSPTVDPKPTSPKLSLVALGALLSSVLGSFAAVTYLESRNSLLKVKDLQEIELPILARIPTLEASTMGLKLESVSEIGFQRLASTLSLMSLEKRRLMVSSSISGEGKTTVTIGLATALSVLGFRVLVVDGDFHKAKLSKYFGYALLQETNALPSPIPVSSKLDFLPAPSIPTSKVMEFVARGKFEEYVNTFQKLGNYDYVIVDTAAVNSTGETPLMAKTLANVLLVVKLGVSDRNMLQESLEQLVRHNAQIIGFALNGVEQGGEKYVYKQDVQQVKT</sequence>
<dbReference type="Proteomes" id="UP001165986">
    <property type="component" value="Unassembled WGS sequence"/>
</dbReference>
<evidence type="ECO:0000256" key="4">
    <source>
        <dbReference type="ARBA" id="ARBA00022692"/>
    </source>
</evidence>
<keyword evidence="9" id="KW-0175">Coiled coil</keyword>
<dbReference type="SUPFAM" id="SSF52540">
    <property type="entry name" value="P-loop containing nucleoside triphosphate hydrolases"/>
    <property type="match status" value="1"/>
</dbReference>
<accession>A0AA40T4G4</accession>
<keyword evidence="7 10" id="KW-1133">Transmembrane helix</keyword>